<keyword evidence="1" id="KW-0812">Transmembrane</keyword>
<reference evidence="2 3" key="2">
    <citation type="journal article" date="2011" name="J. Bacteriol.">
        <title>Genome Sequence of Kosmotoga olearia Strain TBF 19.5.1, a Thermophilic Bacterium with a Wide Growth Temperature Range, Isolated from the Troll B Oil Platform in the North Sea.</title>
        <authorList>
            <person name="Swithers K.S."/>
            <person name="Dipippo J.L."/>
            <person name="Bruce D.C."/>
            <person name="Detter C."/>
            <person name="Tapia R."/>
            <person name="Han S."/>
            <person name="Goodwin L.A."/>
            <person name="Han J."/>
            <person name="Woyke T."/>
            <person name="Pitluck S."/>
            <person name="Pennacchio L."/>
            <person name="Nolan M."/>
            <person name="Mikhailova N."/>
            <person name="Land M.L."/>
            <person name="Nesbo C.L."/>
            <person name="Gogarten J.P."/>
            <person name="Noll K.M."/>
        </authorList>
    </citation>
    <scope>NUCLEOTIDE SEQUENCE [LARGE SCALE GENOMIC DNA]</scope>
    <source>
        <strain evidence="3">ATCC BAA-1733 / DSM 21960 / TBF 19.5.1</strain>
    </source>
</reference>
<dbReference type="HOGENOM" id="CLU_344460_0_0_0"/>
<dbReference type="RefSeq" id="WP_015868811.1">
    <property type="nucleotide sequence ID" value="NC_012785.1"/>
</dbReference>
<evidence type="ECO:0000313" key="2">
    <source>
        <dbReference type="EMBL" id="ACR80164.1"/>
    </source>
</evidence>
<dbReference type="Gene3D" id="2.60.40.10">
    <property type="entry name" value="Immunoglobulins"/>
    <property type="match status" value="1"/>
</dbReference>
<protein>
    <submittedName>
        <fullName evidence="2">Uncharacterized protein</fullName>
    </submittedName>
</protein>
<evidence type="ECO:0000256" key="1">
    <source>
        <dbReference type="SAM" id="Phobius"/>
    </source>
</evidence>
<gene>
    <name evidence="2" type="ordered locus">Kole_1472</name>
</gene>
<organism evidence="2 3">
    <name type="scientific">Kosmotoga olearia (strain ATCC BAA-1733 / DSM 21960 / TBF 19.5.1)</name>
    <dbReference type="NCBI Taxonomy" id="521045"/>
    <lineage>
        <taxon>Bacteria</taxon>
        <taxon>Thermotogati</taxon>
        <taxon>Thermotogota</taxon>
        <taxon>Thermotogae</taxon>
        <taxon>Kosmotogales</taxon>
        <taxon>Kosmotogaceae</taxon>
        <taxon>Kosmotoga</taxon>
    </lineage>
</organism>
<dbReference type="OrthoDB" id="39039at2"/>
<dbReference type="Proteomes" id="UP000002382">
    <property type="component" value="Chromosome"/>
</dbReference>
<sequence>MKKGCVIVRTKHFLFFLFFLTFFSVLSGEEVSLLGLDFTEYPRVRALLTPVEGEVSEVYIDGIKSNIFTEELLRSKTRLVVGILIQEEIEADFLENILKEFSKDFLVPPVFTLWSYATSIDFITPPVEFELATRSIPLLTHRTYNNESTRLTDAVCTVSSYLKYQEGIKILLIIGDGSNSGSFFNEDYAISLIHESGTIPFFIGNWKSTQTPKKILHSTNYGLLFSSQKKDLHKVTAEIFQLIRQSKIINFQGLGNFNENLIEFRYENDPPEVYDFFAPKMNVHWYLRKNPISDGQLELDFDLSGEERLRIGTKLRIELISSNGFYDSWSAKYRVGPLPIQPRMLEKGVWLFVVTSPEFSELISGYVVFSKLPGPLIETKLPSLTNKTNITVSFAHKGGVPLRYVKVNGNTFKMADPDLTVPLTLKDGYNELVLEYIDYFGRIFGPITKSIFLDSLPPSLELSETPKYTNKRKIILSGYAQDNLQLLSVQVGDKLFRIEDDTYNFETELEIKKGKNVFVVRTEDLAGNTTVETIEIYGDFDSPNIQSLNYPHFTKESEIILTVNATDNTGINEITIDNQPFDPSMKFIPIKLLKNGENIVNVSIVDLAGNIAMQKIVIVKDNEPPVIKAPERFVFNDRTAKEIEFDVWDNFGVDSVMVDDKRIFKKGEHFFAKIPQLEPGARKLLSIKAIDLAGNMAQTFIEVVYDVEPPTINVNDGYFTTREIEIKDDFGLKKISYNGEITSLEGTITKILIPFKEKRTMTITVEDTGGNVYSLKIKVYPWYLSPAFLIFIVAFIAFWIGIRFGVAYSRRRHKHHRVKLQ</sequence>
<dbReference type="AlphaFoldDB" id="C5CEC4"/>
<dbReference type="InterPro" id="IPR013783">
    <property type="entry name" value="Ig-like_fold"/>
</dbReference>
<accession>C5CEC4</accession>
<dbReference type="EMBL" id="CP001634">
    <property type="protein sequence ID" value="ACR80164.1"/>
    <property type="molecule type" value="Genomic_DNA"/>
</dbReference>
<keyword evidence="1" id="KW-0472">Membrane</keyword>
<evidence type="ECO:0000313" key="3">
    <source>
        <dbReference type="Proteomes" id="UP000002382"/>
    </source>
</evidence>
<reference evidence="2 3" key="1">
    <citation type="submission" date="2009-06" db="EMBL/GenBank/DDBJ databases">
        <title>Complete sequence of Thermotogales bacterium TBF 19.5.1.</title>
        <authorList>
            <consortium name="US DOE Joint Genome Institute"/>
            <person name="Lucas S."/>
            <person name="Copeland A."/>
            <person name="Lapidus A."/>
            <person name="Glavina del Rio T."/>
            <person name="Tice H."/>
            <person name="Bruce D."/>
            <person name="Goodwin L."/>
            <person name="Pitluck S."/>
            <person name="Chertkov O."/>
            <person name="Brettin T."/>
            <person name="Detter J.C."/>
            <person name="Han C."/>
            <person name="Schmutz J."/>
            <person name="Larimer F."/>
            <person name="Land M."/>
            <person name="Hauser L."/>
            <person name="Kyrpides N."/>
            <person name="Ovchinnikova G."/>
            <person name="Noll K."/>
        </authorList>
    </citation>
    <scope>NUCLEOTIDE SEQUENCE [LARGE SCALE GENOMIC DNA]</scope>
    <source>
        <strain evidence="3">ATCC BAA-1733 / DSM 21960 / TBF 19.5.1</strain>
    </source>
</reference>
<dbReference type="eggNOG" id="COG4870">
    <property type="taxonomic scope" value="Bacteria"/>
</dbReference>
<proteinExistence type="predicted"/>
<dbReference type="STRING" id="521045.Kole_1472"/>
<dbReference type="KEGG" id="kol:Kole_1472"/>
<name>C5CEC4_KOSOT</name>
<keyword evidence="3" id="KW-1185">Reference proteome</keyword>
<feature type="transmembrane region" description="Helical" evidence="1">
    <location>
        <begin position="782"/>
        <end position="806"/>
    </location>
</feature>
<keyword evidence="1" id="KW-1133">Transmembrane helix</keyword>